<dbReference type="Pfam" id="PF24570">
    <property type="entry name" value="BACK_BPM_SPOP"/>
    <property type="match status" value="1"/>
</dbReference>
<evidence type="ECO:0000259" key="3">
    <source>
        <dbReference type="PROSITE" id="PS50097"/>
    </source>
</evidence>
<name>A0A0A9DLS0_ARUDO</name>
<dbReference type="AlphaFoldDB" id="A0A0A9DLS0"/>
<feature type="domain" description="BTB" evidence="3">
    <location>
        <begin position="198"/>
        <end position="259"/>
    </location>
</feature>
<comment type="similarity">
    <text evidence="2">Belongs to the Tdpoz family.</text>
</comment>
<protein>
    <recommendedName>
        <fullName evidence="3">BTB domain-containing protein</fullName>
    </recommendedName>
</protein>
<reference evidence="4" key="2">
    <citation type="journal article" date="2015" name="Data Brief">
        <title>Shoot transcriptome of the giant reed, Arundo donax.</title>
        <authorList>
            <person name="Barrero R.A."/>
            <person name="Guerrero F.D."/>
            <person name="Moolhuijzen P."/>
            <person name="Goolsby J.A."/>
            <person name="Tidwell J."/>
            <person name="Bellgard S.E."/>
            <person name="Bellgard M.I."/>
        </authorList>
    </citation>
    <scope>NUCLEOTIDE SEQUENCE</scope>
    <source>
        <tissue evidence="4">Shoot tissue taken approximately 20 cm above the soil surface</tissue>
    </source>
</reference>
<dbReference type="InterPro" id="IPR000210">
    <property type="entry name" value="BTB/POZ_dom"/>
</dbReference>
<proteinExistence type="inferred from homology"/>
<dbReference type="InterPro" id="IPR008974">
    <property type="entry name" value="TRAF-like"/>
</dbReference>
<comment type="pathway">
    <text evidence="1">Protein modification; protein ubiquitination.</text>
</comment>
<dbReference type="Pfam" id="PF00651">
    <property type="entry name" value="BTB"/>
    <property type="match status" value="1"/>
</dbReference>
<dbReference type="PANTHER" id="PTHR26379">
    <property type="entry name" value="BTB/POZ AND MATH DOMAIN-CONTAINING PROTEIN 1"/>
    <property type="match status" value="1"/>
</dbReference>
<dbReference type="SUPFAM" id="SSF49599">
    <property type="entry name" value="TRAF domain-like"/>
    <property type="match status" value="1"/>
</dbReference>
<dbReference type="Gene3D" id="2.60.210.10">
    <property type="entry name" value="Apoptosis, Tumor Necrosis Factor Receptor Associated Protein 2, Chain A"/>
    <property type="match status" value="1"/>
</dbReference>
<dbReference type="PANTHER" id="PTHR26379:SF191">
    <property type="entry name" value="OS06G0251200 PROTEIN"/>
    <property type="match status" value="1"/>
</dbReference>
<dbReference type="EMBL" id="GBRH01210307">
    <property type="protein sequence ID" value="JAD87588.1"/>
    <property type="molecule type" value="Transcribed_RNA"/>
</dbReference>
<evidence type="ECO:0000256" key="2">
    <source>
        <dbReference type="ARBA" id="ARBA00010846"/>
    </source>
</evidence>
<dbReference type="InterPro" id="IPR002083">
    <property type="entry name" value="MATH/TRAF_dom"/>
</dbReference>
<organism evidence="4">
    <name type="scientific">Arundo donax</name>
    <name type="common">Giant reed</name>
    <name type="synonym">Donax arundinaceus</name>
    <dbReference type="NCBI Taxonomy" id="35708"/>
    <lineage>
        <taxon>Eukaryota</taxon>
        <taxon>Viridiplantae</taxon>
        <taxon>Streptophyta</taxon>
        <taxon>Embryophyta</taxon>
        <taxon>Tracheophyta</taxon>
        <taxon>Spermatophyta</taxon>
        <taxon>Magnoliopsida</taxon>
        <taxon>Liliopsida</taxon>
        <taxon>Poales</taxon>
        <taxon>Poaceae</taxon>
        <taxon>PACMAD clade</taxon>
        <taxon>Arundinoideae</taxon>
        <taxon>Arundineae</taxon>
        <taxon>Arundo</taxon>
    </lineage>
</organism>
<dbReference type="PROSITE" id="PS50097">
    <property type="entry name" value="BTB"/>
    <property type="match status" value="1"/>
</dbReference>
<dbReference type="InterPro" id="IPR045005">
    <property type="entry name" value="BPM1-6"/>
</dbReference>
<dbReference type="SMART" id="SM00225">
    <property type="entry name" value="BTB"/>
    <property type="match status" value="1"/>
</dbReference>
<dbReference type="InterPro" id="IPR056423">
    <property type="entry name" value="BACK_BPM_SPOP"/>
</dbReference>
<evidence type="ECO:0000256" key="1">
    <source>
        <dbReference type="ARBA" id="ARBA00004906"/>
    </source>
</evidence>
<sequence>MGVASSNLPLQAPSNTETLTDVVQPTKQLKIGGFSVTSAMADGEVIKSRRWNVGRYGWEGQVVPKCRVCSYDYIALTLCFRSEVPADNNVKAVFSCQLIDPSGKLKPSDRSTVSGNFKRSGESACRVLLMTRVELQASGYLKDNAFTVECTITVLRELADKLTIGRPANDLGRPTNDLVPSSGLHHHLGELLQQGTGADVTVIVSGESFVAHKVILASRSPVFMAEFFGHMKEKHSQRVEIKDMEAAVFRAMLHFIYTDSALELDGQDGMMVAQHLLVAADRYGIDRLKLICEDKLYDGINVDTAATTLALAQQHCCSLLKAKCVELIVANIEAVIETEGYKHLMASCPSVMNDLLKAVHGRKN</sequence>
<dbReference type="Pfam" id="PF22486">
    <property type="entry name" value="MATH_2"/>
    <property type="match status" value="1"/>
</dbReference>
<dbReference type="SUPFAM" id="SSF54695">
    <property type="entry name" value="POZ domain"/>
    <property type="match status" value="1"/>
</dbReference>
<dbReference type="CDD" id="cd00121">
    <property type="entry name" value="MATH"/>
    <property type="match status" value="1"/>
</dbReference>
<reference evidence="4" key="1">
    <citation type="submission" date="2014-09" db="EMBL/GenBank/DDBJ databases">
        <authorList>
            <person name="Magalhaes I.L.F."/>
            <person name="Oliveira U."/>
            <person name="Santos F.R."/>
            <person name="Vidigal T.H.D.A."/>
            <person name="Brescovit A.D."/>
            <person name="Santos A.J."/>
        </authorList>
    </citation>
    <scope>NUCLEOTIDE SEQUENCE</scope>
    <source>
        <tissue evidence="4">Shoot tissue taken approximately 20 cm above the soil surface</tissue>
    </source>
</reference>
<evidence type="ECO:0000313" key="4">
    <source>
        <dbReference type="EMBL" id="JAD87588.1"/>
    </source>
</evidence>
<dbReference type="Gene3D" id="1.25.40.420">
    <property type="match status" value="1"/>
</dbReference>
<accession>A0A0A9DLS0</accession>
<dbReference type="InterPro" id="IPR011333">
    <property type="entry name" value="SKP1/BTB/POZ_sf"/>
</dbReference>
<dbReference type="GO" id="GO:0016567">
    <property type="term" value="P:protein ubiquitination"/>
    <property type="evidence" value="ECO:0007669"/>
    <property type="project" value="InterPro"/>
</dbReference>
<dbReference type="Gene3D" id="3.30.710.10">
    <property type="entry name" value="Potassium Channel Kv1.1, Chain A"/>
    <property type="match status" value="1"/>
</dbReference>